<keyword evidence="3" id="KW-1185">Reference proteome</keyword>
<evidence type="ECO:0000313" key="3">
    <source>
        <dbReference type="Proteomes" id="UP001066276"/>
    </source>
</evidence>
<proteinExistence type="predicted"/>
<feature type="compositionally biased region" description="Basic and acidic residues" evidence="1">
    <location>
        <begin position="85"/>
        <end position="99"/>
    </location>
</feature>
<dbReference type="AlphaFoldDB" id="A0AAV7LK71"/>
<feature type="region of interest" description="Disordered" evidence="1">
    <location>
        <begin position="76"/>
        <end position="99"/>
    </location>
</feature>
<protein>
    <submittedName>
        <fullName evidence="2">Uncharacterized protein</fullName>
    </submittedName>
</protein>
<dbReference type="EMBL" id="JANPWB010000015">
    <property type="protein sequence ID" value="KAJ1092026.1"/>
    <property type="molecule type" value="Genomic_DNA"/>
</dbReference>
<evidence type="ECO:0000313" key="2">
    <source>
        <dbReference type="EMBL" id="KAJ1092026.1"/>
    </source>
</evidence>
<name>A0AAV7LK71_PLEWA</name>
<organism evidence="2 3">
    <name type="scientific">Pleurodeles waltl</name>
    <name type="common">Iberian ribbed newt</name>
    <dbReference type="NCBI Taxonomy" id="8319"/>
    <lineage>
        <taxon>Eukaryota</taxon>
        <taxon>Metazoa</taxon>
        <taxon>Chordata</taxon>
        <taxon>Craniata</taxon>
        <taxon>Vertebrata</taxon>
        <taxon>Euteleostomi</taxon>
        <taxon>Amphibia</taxon>
        <taxon>Batrachia</taxon>
        <taxon>Caudata</taxon>
        <taxon>Salamandroidea</taxon>
        <taxon>Salamandridae</taxon>
        <taxon>Pleurodelinae</taxon>
        <taxon>Pleurodeles</taxon>
    </lineage>
</organism>
<reference evidence="2" key="1">
    <citation type="journal article" date="2022" name="bioRxiv">
        <title>Sequencing and chromosome-scale assembly of the giantPleurodeles waltlgenome.</title>
        <authorList>
            <person name="Brown T."/>
            <person name="Elewa A."/>
            <person name="Iarovenko S."/>
            <person name="Subramanian E."/>
            <person name="Araus A.J."/>
            <person name="Petzold A."/>
            <person name="Susuki M."/>
            <person name="Suzuki K.-i.T."/>
            <person name="Hayashi T."/>
            <person name="Toyoda A."/>
            <person name="Oliveira C."/>
            <person name="Osipova E."/>
            <person name="Leigh N.D."/>
            <person name="Simon A."/>
            <person name="Yun M.H."/>
        </authorList>
    </citation>
    <scope>NUCLEOTIDE SEQUENCE</scope>
    <source>
        <strain evidence="2">20211129_DDA</strain>
        <tissue evidence="2">Liver</tissue>
    </source>
</reference>
<sequence>MDPEVFSVAMGTIRLSASRCLLECWLVGNGNCCYKKTGSYVGMTDAIAWGEERRSSAGLLTGRAQPAVPHGEYCTGWGGPPLASEDWRTGQEKDGSGEP</sequence>
<accession>A0AAV7LK71</accession>
<comment type="caution">
    <text evidence="2">The sequence shown here is derived from an EMBL/GenBank/DDBJ whole genome shotgun (WGS) entry which is preliminary data.</text>
</comment>
<gene>
    <name evidence="2" type="ORF">NDU88_005140</name>
</gene>
<evidence type="ECO:0000256" key="1">
    <source>
        <dbReference type="SAM" id="MobiDB-lite"/>
    </source>
</evidence>
<dbReference type="Proteomes" id="UP001066276">
    <property type="component" value="Chromosome 11"/>
</dbReference>